<protein>
    <recommendedName>
        <fullName evidence="5">HEAT repeat domain-containing protein</fullName>
    </recommendedName>
</protein>
<organism evidence="3 4">
    <name type="scientific">Endozoicomonas gorgoniicola</name>
    <dbReference type="NCBI Taxonomy" id="1234144"/>
    <lineage>
        <taxon>Bacteria</taxon>
        <taxon>Pseudomonadati</taxon>
        <taxon>Pseudomonadota</taxon>
        <taxon>Gammaproteobacteria</taxon>
        <taxon>Oceanospirillales</taxon>
        <taxon>Endozoicomonadaceae</taxon>
        <taxon>Endozoicomonas</taxon>
    </lineage>
</organism>
<evidence type="ECO:0008006" key="5">
    <source>
        <dbReference type="Google" id="ProtNLM"/>
    </source>
</evidence>
<gene>
    <name evidence="3" type="ORF">NX722_01835</name>
</gene>
<feature type="chain" id="PRO_5045644152" description="HEAT repeat domain-containing protein" evidence="2">
    <location>
        <begin position="28"/>
        <end position="194"/>
    </location>
</feature>
<evidence type="ECO:0000256" key="2">
    <source>
        <dbReference type="SAM" id="SignalP"/>
    </source>
</evidence>
<feature type="region of interest" description="Disordered" evidence="1">
    <location>
        <begin position="169"/>
        <end position="194"/>
    </location>
</feature>
<keyword evidence="2" id="KW-0732">Signal</keyword>
<dbReference type="Proteomes" id="UP001209854">
    <property type="component" value="Unassembled WGS sequence"/>
</dbReference>
<evidence type="ECO:0000256" key="1">
    <source>
        <dbReference type="SAM" id="MobiDB-lite"/>
    </source>
</evidence>
<feature type="signal peptide" evidence="2">
    <location>
        <begin position="1"/>
        <end position="27"/>
    </location>
</feature>
<keyword evidence="4" id="KW-1185">Reference proteome</keyword>
<dbReference type="RefSeq" id="WP_262566457.1">
    <property type="nucleotide sequence ID" value="NZ_JAPFCC010000001.1"/>
</dbReference>
<sequence length="194" mass="20802">MKAYKILSTTALMLLLNPHTISGSVSAEELTEEYNKSCSSELITQSQEQGQSVIDGLLKSIELRPECTSSYVAFVVSNNNAAAIETVLAAINARPERVIDIVVAAVEALPEQKYQILGAVLDSIDDLSTRIDILYAVYGIPQTTDEEVVAELEEVDETTEDEIAEIEEAAAPTVPPPPAFNPGANDKPIGISPT</sequence>
<evidence type="ECO:0000313" key="4">
    <source>
        <dbReference type="Proteomes" id="UP001209854"/>
    </source>
</evidence>
<name>A0ABT3MPV7_9GAMM</name>
<comment type="caution">
    <text evidence="3">The sequence shown here is derived from an EMBL/GenBank/DDBJ whole genome shotgun (WGS) entry which is preliminary data.</text>
</comment>
<evidence type="ECO:0000313" key="3">
    <source>
        <dbReference type="EMBL" id="MCW7551400.1"/>
    </source>
</evidence>
<proteinExistence type="predicted"/>
<reference evidence="3 4" key="1">
    <citation type="submission" date="2022-10" db="EMBL/GenBank/DDBJ databases">
        <title>High-quality genome sequences of two octocoral-associated bacteria, Endozoicomonas euniceicola EF212 and Endozoicomonas gorgoniicola PS125.</title>
        <authorList>
            <person name="Chiou Y.-J."/>
            <person name="Chen Y.-H."/>
        </authorList>
    </citation>
    <scope>NUCLEOTIDE SEQUENCE [LARGE SCALE GENOMIC DNA]</scope>
    <source>
        <strain evidence="3 4">PS125</strain>
    </source>
</reference>
<dbReference type="EMBL" id="JAPFCC010000001">
    <property type="protein sequence ID" value="MCW7551400.1"/>
    <property type="molecule type" value="Genomic_DNA"/>
</dbReference>
<accession>A0ABT3MPV7</accession>